<protein>
    <submittedName>
        <fullName evidence="3">Endo/exonuclease/phosphatase domain-containing protein</fullName>
    </submittedName>
</protein>
<gene>
    <name evidence="1" type="ORF">SBAD_LOCUS1443</name>
</gene>
<dbReference type="SUPFAM" id="SSF56219">
    <property type="entry name" value="DNase I-like"/>
    <property type="match status" value="1"/>
</dbReference>
<evidence type="ECO:0000313" key="3">
    <source>
        <dbReference type="WBParaSite" id="SBAD_0000150501-mRNA-1"/>
    </source>
</evidence>
<dbReference type="InterPro" id="IPR036691">
    <property type="entry name" value="Endo/exonu/phosph_ase_sf"/>
</dbReference>
<proteinExistence type="predicted"/>
<sequence>MTKTPVSNGAASCSTRRSSQRVRLGSSGRYRQLEFRIGNFNTSSIKRKDQQLADGYQLNIVGHSSAKRQGSGILNHRGLKLSYCFAIIKWKPASGSVAILRLKPQHAKTLTLIQVYAPNLEGEYETFLEEVQCALSEMPTKGSIILMGNFNVHVRVVAEK</sequence>
<dbReference type="OrthoDB" id="5862865at2759"/>
<name>A0A183ICU9_9BILA</name>
<organism evidence="3">
    <name type="scientific">Soboliphyme baturini</name>
    <dbReference type="NCBI Taxonomy" id="241478"/>
    <lineage>
        <taxon>Eukaryota</taxon>
        <taxon>Metazoa</taxon>
        <taxon>Ecdysozoa</taxon>
        <taxon>Nematoda</taxon>
        <taxon>Enoplea</taxon>
        <taxon>Dorylaimia</taxon>
        <taxon>Dioctophymatida</taxon>
        <taxon>Dioctophymatoidea</taxon>
        <taxon>Soboliphymatidae</taxon>
        <taxon>Soboliphyme</taxon>
    </lineage>
</organism>
<evidence type="ECO:0000313" key="1">
    <source>
        <dbReference type="EMBL" id="VDO94355.1"/>
    </source>
</evidence>
<dbReference type="Gene3D" id="3.60.10.10">
    <property type="entry name" value="Endonuclease/exonuclease/phosphatase"/>
    <property type="match status" value="1"/>
</dbReference>
<keyword evidence="2" id="KW-1185">Reference proteome</keyword>
<reference evidence="3" key="1">
    <citation type="submission" date="2016-06" db="UniProtKB">
        <authorList>
            <consortium name="WormBaseParasite"/>
        </authorList>
    </citation>
    <scope>IDENTIFICATION</scope>
</reference>
<dbReference type="AlphaFoldDB" id="A0A183ICU9"/>
<dbReference type="Proteomes" id="UP000270296">
    <property type="component" value="Unassembled WGS sequence"/>
</dbReference>
<accession>A0A183ICU9</accession>
<evidence type="ECO:0000313" key="2">
    <source>
        <dbReference type="Proteomes" id="UP000270296"/>
    </source>
</evidence>
<dbReference type="EMBL" id="UZAM01006828">
    <property type="protein sequence ID" value="VDO94355.1"/>
    <property type="molecule type" value="Genomic_DNA"/>
</dbReference>
<reference evidence="1 2" key="2">
    <citation type="submission" date="2018-11" db="EMBL/GenBank/DDBJ databases">
        <authorList>
            <consortium name="Pathogen Informatics"/>
        </authorList>
    </citation>
    <scope>NUCLEOTIDE SEQUENCE [LARGE SCALE GENOMIC DNA]</scope>
</reference>
<dbReference type="WBParaSite" id="SBAD_0000150501-mRNA-1">
    <property type="protein sequence ID" value="SBAD_0000150501-mRNA-1"/>
    <property type="gene ID" value="SBAD_0000150501"/>
</dbReference>